<name>A0A2M9Q766_9BACI</name>
<sequence length="61" mass="6988">MRLEELVGKFVRIEYIDSAVDFGKFEGIDKDLNVIHLHKNDSNDNLFIPLSSVKSISESYT</sequence>
<gene>
    <name evidence="1" type="ORF">CWD94_09980</name>
</gene>
<proteinExistence type="predicted"/>
<comment type="caution">
    <text evidence="1">The sequence shown here is derived from an EMBL/GenBank/DDBJ whole genome shotgun (WGS) entry which is preliminary data.</text>
</comment>
<dbReference type="AlphaFoldDB" id="A0A2M9Q766"/>
<evidence type="ECO:0000313" key="1">
    <source>
        <dbReference type="EMBL" id="PJO43911.1"/>
    </source>
</evidence>
<dbReference type="EMBL" id="PHQY01000586">
    <property type="protein sequence ID" value="PJO43911.1"/>
    <property type="molecule type" value="Genomic_DNA"/>
</dbReference>
<dbReference type="InterPro" id="IPR010920">
    <property type="entry name" value="LSM_dom_sf"/>
</dbReference>
<accession>A0A2M9Q766</accession>
<dbReference type="SUPFAM" id="SSF50182">
    <property type="entry name" value="Sm-like ribonucleoproteins"/>
    <property type="match status" value="1"/>
</dbReference>
<organism evidence="1 2">
    <name type="scientific">Lysinibacillus xylanilyticus</name>
    <dbReference type="NCBI Taxonomy" id="582475"/>
    <lineage>
        <taxon>Bacteria</taxon>
        <taxon>Bacillati</taxon>
        <taxon>Bacillota</taxon>
        <taxon>Bacilli</taxon>
        <taxon>Bacillales</taxon>
        <taxon>Bacillaceae</taxon>
        <taxon>Lysinibacillus</taxon>
    </lineage>
</organism>
<evidence type="ECO:0000313" key="2">
    <source>
        <dbReference type="Proteomes" id="UP000232101"/>
    </source>
</evidence>
<dbReference type="Proteomes" id="UP000232101">
    <property type="component" value="Unassembled WGS sequence"/>
</dbReference>
<reference evidence="1 2" key="1">
    <citation type="submission" date="2017-11" db="EMBL/GenBank/DDBJ databases">
        <title>Bacterial isolate from king chilli rhizosphere.</title>
        <authorList>
            <person name="Takhelmayum P."/>
            <person name="Sarangthem I."/>
        </authorList>
    </citation>
    <scope>NUCLEOTIDE SEQUENCE [LARGE SCALE GENOMIC DNA]</scope>
    <source>
        <strain evidence="2">t26</strain>
    </source>
</reference>
<dbReference type="RefSeq" id="WP_100542917.1">
    <property type="nucleotide sequence ID" value="NZ_PHQY01000586.1"/>
</dbReference>
<protein>
    <submittedName>
        <fullName evidence="1">Uncharacterized protein</fullName>
    </submittedName>
</protein>